<dbReference type="EMBL" id="JAUSVS010000002">
    <property type="protein sequence ID" value="MDQ0463654.1"/>
    <property type="molecule type" value="Genomic_DNA"/>
</dbReference>
<organism evidence="2 3">
    <name type="scientific">Caulobacter ginsengisoli</name>
    <dbReference type="NCBI Taxonomy" id="400775"/>
    <lineage>
        <taxon>Bacteria</taxon>
        <taxon>Pseudomonadati</taxon>
        <taxon>Pseudomonadota</taxon>
        <taxon>Alphaproteobacteria</taxon>
        <taxon>Caulobacterales</taxon>
        <taxon>Caulobacteraceae</taxon>
        <taxon>Caulobacter</taxon>
    </lineage>
</organism>
<dbReference type="Gene3D" id="3.40.630.30">
    <property type="match status" value="1"/>
</dbReference>
<evidence type="ECO:0000313" key="3">
    <source>
        <dbReference type="Proteomes" id="UP001228905"/>
    </source>
</evidence>
<dbReference type="RefSeq" id="WP_307347759.1">
    <property type="nucleotide sequence ID" value="NZ_JAUSVS010000002.1"/>
</dbReference>
<keyword evidence="3" id="KW-1185">Reference proteome</keyword>
<dbReference type="InterPro" id="IPR016181">
    <property type="entry name" value="Acyl_CoA_acyltransferase"/>
</dbReference>
<dbReference type="InterPro" id="IPR000182">
    <property type="entry name" value="GNAT_dom"/>
</dbReference>
<dbReference type="Proteomes" id="UP001228905">
    <property type="component" value="Unassembled WGS sequence"/>
</dbReference>
<proteinExistence type="predicted"/>
<dbReference type="PROSITE" id="PS51186">
    <property type="entry name" value="GNAT"/>
    <property type="match status" value="1"/>
</dbReference>
<feature type="domain" description="N-acetyltransferase" evidence="1">
    <location>
        <begin position="1"/>
        <end position="154"/>
    </location>
</feature>
<dbReference type="SUPFAM" id="SSF55729">
    <property type="entry name" value="Acyl-CoA N-acyltransferases (Nat)"/>
    <property type="match status" value="1"/>
</dbReference>
<gene>
    <name evidence="2" type="ORF">QO010_001425</name>
</gene>
<reference evidence="2 3" key="1">
    <citation type="submission" date="2023-07" db="EMBL/GenBank/DDBJ databases">
        <title>Genomic Encyclopedia of Type Strains, Phase IV (KMG-IV): sequencing the most valuable type-strain genomes for metagenomic binning, comparative biology and taxonomic classification.</title>
        <authorList>
            <person name="Goeker M."/>
        </authorList>
    </citation>
    <scope>NUCLEOTIDE SEQUENCE [LARGE SCALE GENOMIC DNA]</scope>
    <source>
        <strain evidence="2 3">DSM 18695</strain>
    </source>
</reference>
<comment type="caution">
    <text evidence="2">The sequence shown here is derived from an EMBL/GenBank/DDBJ whole genome shotgun (WGS) entry which is preliminary data.</text>
</comment>
<evidence type="ECO:0000259" key="1">
    <source>
        <dbReference type="PROSITE" id="PS51186"/>
    </source>
</evidence>
<dbReference type="CDD" id="cd04301">
    <property type="entry name" value="NAT_SF"/>
    <property type="match status" value="1"/>
</dbReference>
<sequence length="163" mass="18431">MSLEPATEEDLPAIMRIERTPGYELFIGHWDLETHKAHMASTDARYFVWRDDGVAGFAILLGFDGPHPTVQLKRLGVGRPGKGLGTRFLRAVMAHVFETTDTHRFELQCNMANPRALHVYDREGFTVEGIKRDIYRMEDGSFSSSAFLSILRPEWAARAPGRP</sequence>
<name>A0ABU0INW7_9CAUL</name>
<accession>A0ABU0INW7</accession>
<evidence type="ECO:0000313" key="2">
    <source>
        <dbReference type="EMBL" id="MDQ0463654.1"/>
    </source>
</evidence>
<protein>
    <submittedName>
        <fullName evidence="2">RimJ/RimL family protein N-acetyltransferase</fullName>
    </submittedName>
</protein>
<dbReference type="Pfam" id="PF13302">
    <property type="entry name" value="Acetyltransf_3"/>
    <property type="match status" value="1"/>
</dbReference>